<proteinExistence type="predicted"/>
<evidence type="ECO:0000313" key="1">
    <source>
        <dbReference type="EMBL" id="CAG8601958.1"/>
    </source>
</evidence>
<gene>
    <name evidence="1" type="ORF">FCALED_LOCUS8633</name>
</gene>
<dbReference type="Proteomes" id="UP000789570">
    <property type="component" value="Unassembled WGS sequence"/>
</dbReference>
<dbReference type="AlphaFoldDB" id="A0A9N9CFU6"/>
<reference evidence="1" key="1">
    <citation type="submission" date="2021-06" db="EMBL/GenBank/DDBJ databases">
        <authorList>
            <person name="Kallberg Y."/>
            <person name="Tangrot J."/>
            <person name="Rosling A."/>
        </authorList>
    </citation>
    <scope>NUCLEOTIDE SEQUENCE</scope>
    <source>
        <strain evidence="1">UK204</strain>
    </source>
</reference>
<sequence>MAAILKRVYKKKVASPSNNLNVHFMHINRLKKTVKWTPVYETSVV</sequence>
<keyword evidence="2" id="KW-1185">Reference proteome</keyword>
<evidence type="ECO:0000313" key="2">
    <source>
        <dbReference type="Proteomes" id="UP000789570"/>
    </source>
</evidence>
<organism evidence="1 2">
    <name type="scientific">Funneliformis caledonium</name>
    <dbReference type="NCBI Taxonomy" id="1117310"/>
    <lineage>
        <taxon>Eukaryota</taxon>
        <taxon>Fungi</taxon>
        <taxon>Fungi incertae sedis</taxon>
        <taxon>Mucoromycota</taxon>
        <taxon>Glomeromycotina</taxon>
        <taxon>Glomeromycetes</taxon>
        <taxon>Glomerales</taxon>
        <taxon>Glomeraceae</taxon>
        <taxon>Funneliformis</taxon>
    </lineage>
</organism>
<comment type="caution">
    <text evidence="1">The sequence shown here is derived from an EMBL/GenBank/DDBJ whole genome shotgun (WGS) entry which is preliminary data.</text>
</comment>
<accession>A0A9N9CFU6</accession>
<dbReference type="EMBL" id="CAJVPQ010002575">
    <property type="protein sequence ID" value="CAG8601958.1"/>
    <property type="molecule type" value="Genomic_DNA"/>
</dbReference>
<protein>
    <submittedName>
        <fullName evidence="1">14543_t:CDS:1</fullName>
    </submittedName>
</protein>
<name>A0A9N9CFU6_9GLOM</name>